<dbReference type="AlphaFoldDB" id="A0A1G8R9X1"/>
<organism evidence="1 2">
    <name type="scientific">Proteiniclasticum ruminis</name>
    <dbReference type="NCBI Taxonomy" id="398199"/>
    <lineage>
        <taxon>Bacteria</taxon>
        <taxon>Bacillati</taxon>
        <taxon>Bacillota</taxon>
        <taxon>Clostridia</taxon>
        <taxon>Eubacteriales</taxon>
        <taxon>Clostridiaceae</taxon>
        <taxon>Proteiniclasticum</taxon>
    </lineage>
</organism>
<evidence type="ECO:0000313" key="1">
    <source>
        <dbReference type="EMBL" id="SDJ13190.1"/>
    </source>
</evidence>
<proteinExistence type="predicted"/>
<protein>
    <recommendedName>
        <fullName evidence="3">DUF2703 domain-containing protein</fullName>
    </recommendedName>
</protein>
<evidence type="ECO:0008006" key="3">
    <source>
        <dbReference type="Google" id="ProtNLM"/>
    </source>
</evidence>
<dbReference type="EMBL" id="FNDZ01000008">
    <property type="protein sequence ID" value="SDJ13190.1"/>
    <property type="molecule type" value="Genomic_DNA"/>
</dbReference>
<dbReference type="Pfam" id="PF10865">
    <property type="entry name" value="DUF2703"/>
    <property type="match status" value="1"/>
</dbReference>
<dbReference type="InterPro" id="IPR021219">
    <property type="entry name" value="DUF2703"/>
</dbReference>
<dbReference type="Proteomes" id="UP000183255">
    <property type="component" value="Unassembled WGS sequence"/>
</dbReference>
<gene>
    <name evidence="1" type="ORF">SAMN05421804_10820</name>
</gene>
<name>A0A1G8R9X1_9CLOT</name>
<evidence type="ECO:0000313" key="2">
    <source>
        <dbReference type="Proteomes" id="UP000183255"/>
    </source>
</evidence>
<reference evidence="1 2" key="1">
    <citation type="submission" date="2016-10" db="EMBL/GenBank/DDBJ databases">
        <authorList>
            <person name="de Groot N.N."/>
        </authorList>
    </citation>
    <scope>NUCLEOTIDE SEQUENCE [LARGE SCALE GENOMIC DNA]</scope>
    <source>
        <strain evidence="1 2">CGMCC 1.5058</strain>
    </source>
</reference>
<dbReference type="RefSeq" id="WP_031577291.1">
    <property type="nucleotide sequence ID" value="NZ_FNDZ01000008.1"/>
</dbReference>
<accession>A0A1G8R9X1</accession>
<sequence>MNKVLIEWKHLDVGGETCDRCFDTGTTLQKEVRKLNDELQTKGVQVEWFETKLDKEDISLSNALYLNGRLIEEIIPIEITESYCGSCSDLLDEKTYCRSVIFEGQQYEDIPAMAIRKAVFMIAGLEDEGPSVLMMPGF</sequence>